<proteinExistence type="predicted"/>
<evidence type="ECO:0000313" key="2">
    <source>
        <dbReference type="Proteomes" id="UP000033067"/>
    </source>
</evidence>
<protein>
    <submittedName>
        <fullName evidence="1">Uncharacterized protein</fullName>
    </submittedName>
</protein>
<sequence>MDGDAGIISAGKRRSGKAIAWMAACMLSVAGGCAVPQEPPAAEPPAPITAPAPLVGGDRDEHGCIPSAGYRWCERTGQCERPWELAQAQGFENSTEAFERHCRVPAPSGG</sequence>
<evidence type="ECO:0000313" key="1">
    <source>
        <dbReference type="EMBL" id="AKC86669.1"/>
    </source>
</evidence>
<keyword evidence="2" id="KW-1185">Reference proteome</keyword>
<name>A0A0E3Z1B4_9GAMM</name>
<dbReference type="KEGG" id="psuw:WQ53_07735"/>
<dbReference type="RefSeq" id="WP_052631605.1">
    <property type="nucleotide sequence ID" value="NZ_CP011144.1"/>
</dbReference>
<organism evidence="1 2">
    <name type="scientific">Pseudoxanthomonas suwonensis</name>
    <dbReference type="NCBI Taxonomy" id="314722"/>
    <lineage>
        <taxon>Bacteria</taxon>
        <taxon>Pseudomonadati</taxon>
        <taxon>Pseudomonadota</taxon>
        <taxon>Gammaproteobacteria</taxon>
        <taxon>Lysobacterales</taxon>
        <taxon>Lysobacteraceae</taxon>
        <taxon>Pseudoxanthomonas</taxon>
    </lineage>
</organism>
<dbReference type="EMBL" id="CP011144">
    <property type="protein sequence ID" value="AKC86669.1"/>
    <property type="molecule type" value="Genomic_DNA"/>
</dbReference>
<accession>A0A0E3Z1B4</accession>
<dbReference type="AlphaFoldDB" id="A0A0E3Z1B4"/>
<dbReference type="PATRIC" id="fig|314722.6.peg.1658"/>
<reference evidence="1 2" key="1">
    <citation type="journal article" date="2015" name="Genome Announc.">
        <title>Complete Genome Sequence of Pseudoxanthomonas suwonensis Strain J1, a Cellulose-Degrading Bacterium Isolated from Leaf- and Wood-Enriched Soil.</title>
        <authorList>
            <person name="Hou L."/>
            <person name="Jiang J."/>
            <person name="Xu Z."/>
            <person name="Zhou Y."/>
            <person name="Leung F.C."/>
        </authorList>
    </citation>
    <scope>NUCLEOTIDE SEQUENCE [LARGE SCALE GENOMIC DNA]</scope>
    <source>
        <strain evidence="1 2">J1</strain>
    </source>
</reference>
<gene>
    <name evidence="1" type="ORF">WQ53_07735</name>
</gene>
<dbReference type="Proteomes" id="UP000033067">
    <property type="component" value="Chromosome"/>
</dbReference>